<keyword evidence="1" id="KW-0472">Membrane</keyword>
<organism evidence="2">
    <name type="scientific">Setaria italica</name>
    <name type="common">Foxtail millet</name>
    <name type="synonym">Panicum italicum</name>
    <dbReference type="NCBI Taxonomy" id="4555"/>
    <lineage>
        <taxon>Eukaryota</taxon>
        <taxon>Viridiplantae</taxon>
        <taxon>Streptophyta</taxon>
        <taxon>Embryophyta</taxon>
        <taxon>Tracheophyta</taxon>
        <taxon>Spermatophyta</taxon>
        <taxon>Magnoliopsida</taxon>
        <taxon>Liliopsida</taxon>
        <taxon>Poales</taxon>
        <taxon>Poaceae</taxon>
        <taxon>PACMAD clade</taxon>
        <taxon>Panicoideae</taxon>
        <taxon>Panicodae</taxon>
        <taxon>Paniceae</taxon>
        <taxon>Cenchrinae</taxon>
        <taxon>Setaria</taxon>
    </lineage>
</organism>
<proteinExistence type="predicted"/>
<dbReference type="AlphaFoldDB" id="A0A368S7W6"/>
<dbReference type="STRING" id="4555.A0A368S7W6"/>
<dbReference type="PANTHER" id="PTHR31170:SF18">
    <property type="entry name" value="(WILD MALAYSIAN BANANA) HYPOTHETICAL PROTEIN"/>
    <property type="match status" value="1"/>
</dbReference>
<keyword evidence="1" id="KW-1133">Transmembrane helix</keyword>
<reference evidence="2" key="1">
    <citation type="journal article" date="2012" name="Nat. Biotechnol.">
        <title>Reference genome sequence of the model plant Setaria.</title>
        <authorList>
            <person name="Bennetzen J.L."/>
            <person name="Schmutz J."/>
            <person name="Wang H."/>
            <person name="Percifield R."/>
            <person name="Hawkins J."/>
            <person name="Pontaroli A.C."/>
            <person name="Estep M."/>
            <person name="Feng L."/>
            <person name="Vaughn J.N."/>
            <person name="Grimwood J."/>
            <person name="Jenkins J."/>
            <person name="Barry K."/>
            <person name="Lindquist E."/>
            <person name="Hellsten U."/>
            <person name="Deshpande S."/>
            <person name="Wang X."/>
            <person name="Wu X."/>
            <person name="Mitros T."/>
            <person name="Triplett J."/>
            <person name="Yang X."/>
            <person name="Ye C.Y."/>
            <person name="Mauro-Herrera M."/>
            <person name="Wang L."/>
            <person name="Li P."/>
            <person name="Sharma M."/>
            <person name="Sharma R."/>
            <person name="Ronald P.C."/>
            <person name="Panaud O."/>
            <person name="Kellogg E.A."/>
            <person name="Brutnell T.P."/>
            <person name="Doust A.N."/>
            <person name="Tuskan G.A."/>
            <person name="Rokhsar D."/>
            <person name="Devos K.M."/>
        </authorList>
    </citation>
    <scope>NUCLEOTIDE SEQUENCE [LARGE SCALE GENOMIC DNA]</scope>
    <source>
        <strain evidence="2">Yugu1</strain>
    </source>
</reference>
<name>A0A368S7W6_SETIT</name>
<keyword evidence="1" id="KW-0812">Transmembrane</keyword>
<protein>
    <submittedName>
        <fullName evidence="2">Uncharacterized protein</fullName>
    </submittedName>
</protein>
<dbReference type="Pfam" id="PF03140">
    <property type="entry name" value="DUF247"/>
    <property type="match status" value="1"/>
</dbReference>
<dbReference type="OrthoDB" id="591587at2759"/>
<gene>
    <name evidence="2" type="ORF">SETIT_8G142900v2</name>
</gene>
<feature type="transmembrane region" description="Helical" evidence="1">
    <location>
        <begin position="407"/>
        <end position="428"/>
    </location>
</feature>
<reference evidence="2" key="2">
    <citation type="submission" date="2015-07" db="EMBL/GenBank/DDBJ databases">
        <authorList>
            <person name="Noorani M."/>
        </authorList>
    </citation>
    <scope>NUCLEOTIDE SEQUENCE</scope>
    <source>
        <strain evidence="2">Yugu1</strain>
    </source>
</reference>
<sequence length="438" mass="49726">MAGAPANDSSSSWVVEMEKMLEHTDPSAEAARWRKASIYRVPERIKHQTKAEAYRPQLVSLGPFHHGSCHLLPMEEHKRRAVLHLVKRARVPLGDFAAAVEEVADELMDAYDGLDERWRGAGRDGFVEVMLTDGCFLLEMMRTGRLVLKGKPLKDYAPNDPVFSIHGFYFLRPDIQSDMILMENQLPLLLLQRILAVQRGTSSPSAEDINELVLRFLDCPLDEGTGKLGLHPLELYHKCFRDLQPNVSRLGSKREDTVPSAAELSEAGIHFEMSATKRVSDIDFENGVLRMPLVGVYDETEKNYLNMMAFELLHRYAGNDVTDYIIFMDNIINSERDVKLLRSKGLIKSGLGSDMEVARLFNTLSKGAVMSPFCKLLDVQKKMNDHCRKRWNKWRASFEHTYLSNPWVFISLVAAAVLLVATLMQTIYSVMPFYTKNS</sequence>
<dbReference type="PANTHER" id="PTHR31170">
    <property type="entry name" value="BNAC04G53230D PROTEIN"/>
    <property type="match status" value="1"/>
</dbReference>
<dbReference type="EMBL" id="CM003535">
    <property type="protein sequence ID" value="RCV38444.1"/>
    <property type="molecule type" value="Genomic_DNA"/>
</dbReference>
<dbReference type="InterPro" id="IPR004158">
    <property type="entry name" value="DUF247_pln"/>
</dbReference>
<dbReference type="KEGG" id="sita:101769441"/>
<evidence type="ECO:0000313" key="2">
    <source>
        <dbReference type="EMBL" id="RCV38444.1"/>
    </source>
</evidence>
<evidence type="ECO:0000256" key="1">
    <source>
        <dbReference type="SAM" id="Phobius"/>
    </source>
</evidence>
<accession>A0A368S7W6</accession>